<keyword evidence="2" id="KW-0805">Transcription regulation</keyword>
<dbReference type="PROSITE" id="PS00036">
    <property type="entry name" value="BZIP_BASIC"/>
    <property type="match status" value="1"/>
</dbReference>
<reference evidence="7" key="2">
    <citation type="submission" date="2021-09" db="EMBL/GenBank/DDBJ databases">
        <authorList>
            <person name="Jia N."/>
            <person name="Wang J."/>
            <person name="Shi W."/>
            <person name="Du L."/>
            <person name="Sun Y."/>
            <person name="Zhan W."/>
            <person name="Jiang J."/>
            <person name="Wang Q."/>
            <person name="Zhang B."/>
            <person name="Ji P."/>
            <person name="Sakyi L.B."/>
            <person name="Cui X."/>
            <person name="Yuan T."/>
            <person name="Jiang B."/>
            <person name="Yang W."/>
            <person name="Lam T.T.-Y."/>
            <person name="Chang Q."/>
            <person name="Ding S."/>
            <person name="Wang X."/>
            <person name="Zhu J."/>
            <person name="Ruan X."/>
            <person name="Zhao L."/>
            <person name="Wei J."/>
            <person name="Que T."/>
            <person name="Du C."/>
            <person name="Cheng J."/>
            <person name="Dai P."/>
            <person name="Han X."/>
            <person name="Huang E."/>
            <person name="Gao Y."/>
            <person name="Liu J."/>
            <person name="Shao H."/>
            <person name="Ye R."/>
            <person name="Li L."/>
            <person name="Wei W."/>
            <person name="Wang X."/>
            <person name="Wang C."/>
            <person name="Huo Q."/>
            <person name="Li W."/>
            <person name="Guo W."/>
            <person name="Chen H."/>
            <person name="Chen S."/>
            <person name="Zhou L."/>
            <person name="Zhou L."/>
            <person name="Ni X."/>
            <person name="Tian J."/>
            <person name="Zhou Y."/>
            <person name="Sheng Y."/>
            <person name="Liu T."/>
            <person name="Pan Y."/>
            <person name="Xia L."/>
            <person name="Li J."/>
            <person name="Zhao F."/>
            <person name="Cao W."/>
        </authorList>
    </citation>
    <scope>NUCLEOTIDE SEQUENCE</scope>
    <source>
        <strain evidence="7">Rmic-2018</strain>
        <tissue evidence="7">Larvae</tissue>
    </source>
</reference>
<dbReference type="VEuPathDB" id="VectorBase:LOC119182062"/>
<proteinExistence type="inferred from homology"/>
<dbReference type="AlphaFoldDB" id="A0A9J6D3D3"/>
<evidence type="ECO:0000256" key="3">
    <source>
        <dbReference type="ARBA" id="ARBA00023125"/>
    </source>
</evidence>
<evidence type="ECO:0000256" key="5">
    <source>
        <dbReference type="SAM" id="MobiDB-lite"/>
    </source>
</evidence>
<dbReference type="GO" id="GO:0042127">
    <property type="term" value="P:regulation of cell population proliferation"/>
    <property type="evidence" value="ECO:0007669"/>
    <property type="project" value="TreeGrafter"/>
</dbReference>
<dbReference type="Gene3D" id="1.20.5.170">
    <property type="match status" value="1"/>
</dbReference>
<evidence type="ECO:0000313" key="8">
    <source>
        <dbReference type="Proteomes" id="UP000821866"/>
    </source>
</evidence>
<dbReference type="PANTHER" id="PTHR11462">
    <property type="entry name" value="JUN TRANSCRIPTION FACTOR-RELATED"/>
    <property type="match status" value="1"/>
</dbReference>
<dbReference type="EMBL" id="JABSTU010000046">
    <property type="protein sequence ID" value="KAH8001175.1"/>
    <property type="molecule type" value="Genomic_DNA"/>
</dbReference>
<evidence type="ECO:0000256" key="2">
    <source>
        <dbReference type="ARBA" id="ARBA00023015"/>
    </source>
</evidence>
<dbReference type="PANTHER" id="PTHR11462:SF35">
    <property type="entry name" value="TRANSCRIPTION FACTOR JRA"/>
    <property type="match status" value="1"/>
</dbReference>
<dbReference type="InterPro" id="IPR004827">
    <property type="entry name" value="bZIP"/>
</dbReference>
<dbReference type="SUPFAM" id="SSF57959">
    <property type="entry name" value="Leucine zipper domain"/>
    <property type="match status" value="1"/>
</dbReference>
<protein>
    <recommendedName>
        <fullName evidence="6">BZIP domain-containing protein</fullName>
    </recommendedName>
</protein>
<feature type="compositionally biased region" description="Basic and acidic residues" evidence="5">
    <location>
        <begin position="148"/>
        <end position="159"/>
    </location>
</feature>
<feature type="domain" description="BZIP" evidence="6">
    <location>
        <begin position="256"/>
        <end position="319"/>
    </location>
</feature>
<dbReference type="GO" id="GO:0005667">
    <property type="term" value="C:transcription regulator complex"/>
    <property type="evidence" value="ECO:0007669"/>
    <property type="project" value="TreeGrafter"/>
</dbReference>
<dbReference type="PRINTS" id="PR00043">
    <property type="entry name" value="LEUZIPPRJUN"/>
</dbReference>
<name>A0A9J6D3D3_RHIMP</name>
<dbReference type="Pfam" id="PF00170">
    <property type="entry name" value="bZIP_1"/>
    <property type="match status" value="1"/>
</dbReference>
<dbReference type="GO" id="GO:0000981">
    <property type="term" value="F:DNA-binding transcription factor activity, RNA polymerase II-specific"/>
    <property type="evidence" value="ECO:0007669"/>
    <property type="project" value="TreeGrafter"/>
</dbReference>
<feature type="compositionally biased region" description="Low complexity" evidence="5">
    <location>
        <begin position="121"/>
        <end position="143"/>
    </location>
</feature>
<evidence type="ECO:0000256" key="4">
    <source>
        <dbReference type="ARBA" id="ARBA00023163"/>
    </source>
</evidence>
<dbReference type="GO" id="GO:0051726">
    <property type="term" value="P:regulation of cell cycle"/>
    <property type="evidence" value="ECO:0007669"/>
    <property type="project" value="TreeGrafter"/>
</dbReference>
<keyword evidence="3" id="KW-0238">DNA-binding</keyword>
<dbReference type="SMART" id="SM00338">
    <property type="entry name" value="BRLZ"/>
    <property type="match status" value="1"/>
</dbReference>
<evidence type="ECO:0000313" key="7">
    <source>
        <dbReference type="EMBL" id="KAH8001175.1"/>
    </source>
</evidence>
<dbReference type="GO" id="GO:0000978">
    <property type="term" value="F:RNA polymerase II cis-regulatory region sequence-specific DNA binding"/>
    <property type="evidence" value="ECO:0007669"/>
    <property type="project" value="TreeGrafter"/>
</dbReference>
<evidence type="ECO:0000256" key="1">
    <source>
        <dbReference type="ARBA" id="ARBA00006882"/>
    </source>
</evidence>
<feature type="compositionally biased region" description="Polar residues" evidence="5">
    <location>
        <begin position="33"/>
        <end position="47"/>
    </location>
</feature>
<dbReference type="PROSITE" id="PS50217">
    <property type="entry name" value="BZIP"/>
    <property type="match status" value="1"/>
</dbReference>
<gene>
    <name evidence="7" type="ORF">HPB51_026318</name>
</gene>
<feature type="region of interest" description="Disordered" evidence="5">
    <location>
        <begin position="1"/>
        <end position="57"/>
    </location>
</feature>
<evidence type="ECO:0000259" key="6">
    <source>
        <dbReference type="PROSITE" id="PS50217"/>
    </source>
</evidence>
<sequence>MYHPAQQMEEPLSRRGKLNAHKRSMRLDLDNAGPSQPTSEQAHTSSPLPTPDLGMPLLTTPEFEMLLTDLKAPETPPMQTTVLPLNQEKKQHWSLFFDELSNLNLPPQQQHTQPQPPPPVFQQHVTMGPNRSDSNASTSNASSSPPPRSEHCVTGDHVKGKTQALPAVRTTPPLCYIISDDDSSSSVGAQRMAMQEAPQELLRCEASSLSMRIMSLDMNNAGPHQHNSEQVRMTHAVSRPHALTPLSSIDIRDGKGAKLEDKKCRNRIAQARCRQRKIDHVTFLQGKVRKLKLETAALKSTAKSVRHQVELLRQQWAIHARFCGLT</sequence>
<comment type="similarity">
    <text evidence="1">Belongs to the bZIP family. Jun subfamily.</text>
</comment>
<dbReference type="OrthoDB" id="2187714at2759"/>
<reference evidence="7" key="1">
    <citation type="journal article" date="2020" name="Cell">
        <title>Large-Scale Comparative Analyses of Tick Genomes Elucidate Their Genetic Diversity and Vector Capacities.</title>
        <authorList>
            <consortium name="Tick Genome and Microbiome Consortium (TIGMIC)"/>
            <person name="Jia N."/>
            <person name="Wang J."/>
            <person name="Shi W."/>
            <person name="Du L."/>
            <person name="Sun Y."/>
            <person name="Zhan W."/>
            <person name="Jiang J.F."/>
            <person name="Wang Q."/>
            <person name="Zhang B."/>
            <person name="Ji P."/>
            <person name="Bell-Sakyi L."/>
            <person name="Cui X.M."/>
            <person name="Yuan T.T."/>
            <person name="Jiang B.G."/>
            <person name="Yang W.F."/>
            <person name="Lam T.T."/>
            <person name="Chang Q.C."/>
            <person name="Ding S.J."/>
            <person name="Wang X.J."/>
            <person name="Zhu J.G."/>
            <person name="Ruan X.D."/>
            <person name="Zhao L."/>
            <person name="Wei J.T."/>
            <person name="Ye R.Z."/>
            <person name="Que T.C."/>
            <person name="Du C.H."/>
            <person name="Zhou Y.H."/>
            <person name="Cheng J.X."/>
            <person name="Dai P.F."/>
            <person name="Guo W.B."/>
            <person name="Han X.H."/>
            <person name="Huang E.J."/>
            <person name="Li L.F."/>
            <person name="Wei W."/>
            <person name="Gao Y.C."/>
            <person name="Liu J.Z."/>
            <person name="Shao H.Z."/>
            <person name="Wang X."/>
            <person name="Wang C.C."/>
            <person name="Yang T.C."/>
            <person name="Huo Q.B."/>
            <person name="Li W."/>
            <person name="Chen H.Y."/>
            <person name="Chen S.E."/>
            <person name="Zhou L.G."/>
            <person name="Ni X.B."/>
            <person name="Tian J.H."/>
            <person name="Sheng Y."/>
            <person name="Liu T."/>
            <person name="Pan Y.S."/>
            <person name="Xia L.Y."/>
            <person name="Li J."/>
            <person name="Zhao F."/>
            <person name="Cao W.C."/>
        </authorList>
    </citation>
    <scope>NUCLEOTIDE SEQUENCE</scope>
    <source>
        <strain evidence="7">Rmic-2018</strain>
    </source>
</reference>
<dbReference type="InterPro" id="IPR002112">
    <property type="entry name" value="Leuzip_Jun"/>
</dbReference>
<feature type="compositionally biased region" description="Basic residues" evidence="5">
    <location>
        <begin position="14"/>
        <end position="24"/>
    </location>
</feature>
<keyword evidence="8" id="KW-1185">Reference proteome</keyword>
<feature type="region of interest" description="Disordered" evidence="5">
    <location>
        <begin position="104"/>
        <end position="166"/>
    </location>
</feature>
<organism evidence="7 8">
    <name type="scientific">Rhipicephalus microplus</name>
    <name type="common">Cattle tick</name>
    <name type="synonym">Boophilus microplus</name>
    <dbReference type="NCBI Taxonomy" id="6941"/>
    <lineage>
        <taxon>Eukaryota</taxon>
        <taxon>Metazoa</taxon>
        <taxon>Ecdysozoa</taxon>
        <taxon>Arthropoda</taxon>
        <taxon>Chelicerata</taxon>
        <taxon>Arachnida</taxon>
        <taxon>Acari</taxon>
        <taxon>Parasitiformes</taxon>
        <taxon>Ixodida</taxon>
        <taxon>Ixodoidea</taxon>
        <taxon>Ixodidae</taxon>
        <taxon>Rhipicephalinae</taxon>
        <taxon>Rhipicephalus</taxon>
        <taxon>Boophilus</taxon>
    </lineage>
</organism>
<accession>A0A9J6D3D3</accession>
<dbReference type="InterPro" id="IPR046347">
    <property type="entry name" value="bZIP_sf"/>
</dbReference>
<comment type="caution">
    <text evidence="7">The sequence shown here is derived from an EMBL/GenBank/DDBJ whole genome shotgun (WGS) entry which is preliminary data.</text>
</comment>
<keyword evidence="4" id="KW-0804">Transcription</keyword>
<dbReference type="Proteomes" id="UP000821866">
    <property type="component" value="Unassembled WGS sequence"/>
</dbReference>
<dbReference type="InterPro" id="IPR050946">
    <property type="entry name" value="AP-1_TF_bZIP"/>
</dbReference>